<proteinExistence type="predicted"/>
<name>A0AAD6ZJE7_9AGAR</name>
<dbReference type="AlphaFoldDB" id="A0AAD6ZJE7"/>
<comment type="caution">
    <text evidence="1">The sequence shown here is derived from an EMBL/GenBank/DDBJ whole genome shotgun (WGS) entry which is preliminary data.</text>
</comment>
<accession>A0AAD6ZJE7</accession>
<protein>
    <submittedName>
        <fullName evidence="1">Uncharacterized protein</fullName>
    </submittedName>
</protein>
<evidence type="ECO:0000313" key="2">
    <source>
        <dbReference type="Proteomes" id="UP001218218"/>
    </source>
</evidence>
<reference evidence="1" key="1">
    <citation type="submission" date="2023-03" db="EMBL/GenBank/DDBJ databases">
        <title>Massive genome expansion in bonnet fungi (Mycena s.s.) driven by repeated elements and novel gene families across ecological guilds.</title>
        <authorList>
            <consortium name="Lawrence Berkeley National Laboratory"/>
            <person name="Harder C.B."/>
            <person name="Miyauchi S."/>
            <person name="Viragh M."/>
            <person name="Kuo A."/>
            <person name="Thoen E."/>
            <person name="Andreopoulos B."/>
            <person name="Lu D."/>
            <person name="Skrede I."/>
            <person name="Drula E."/>
            <person name="Henrissat B."/>
            <person name="Morin E."/>
            <person name="Kohler A."/>
            <person name="Barry K."/>
            <person name="LaButti K."/>
            <person name="Morin E."/>
            <person name="Salamov A."/>
            <person name="Lipzen A."/>
            <person name="Mereny Z."/>
            <person name="Hegedus B."/>
            <person name="Baldrian P."/>
            <person name="Stursova M."/>
            <person name="Weitz H."/>
            <person name="Taylor A."/>
            <person name="Grigoriev I.V."/>
            <person name="Nagy L.G."/>
            <person name="Martin F."/>
            <person name="Kauserud H."/>
        </authorList>
    </citation>
    <scope>NUCLEOTIDE SEQUENCE</scope>
    <source>
        <strain evidence="1">CBHHK002</strain>
    </source>
</reference>
<keyword evidence="2" id="KW-1185">Reference proteome</keyword>
<gene>
    <name evidence="1" type="ORF">DFH08DRAFT_968698</name>
</gene>
<dbReference type="EMBL" id="JARIHO010000044">
    <property type="protein sequence ID" value="KAJ7325467.1"/>
    <property type="molecule type" value="Genomic_DNA"/>
</dbReference>
<dbReference type="Proteomes" id="UP001218218">
    <property type="component" value="Unassembled WGS sequence"/>
</dbReference>
<evidence type="ECO:0000313" key="1">
    <source>
        <dbReference type="EMBL" id="KAJ7325467.1"/>
    </source>
</evidence>
<sequence length="207" mass="23163">MAGIWDALEKWKEVTTTHAECREKDLEEERMWGFNMGWRLCEEENKVRSAVSIETAAPANIVLDLEDTLPTTTCSVETQTDAPVAAAPPLDWAEDAGDLPVPMFPKSPPPVVARDFPVFEAVFPSLSRAYNDATGTHCKRFPALNQIKIRVFAILHRIHDQQKITRLHLLPACVSCPPSPHARRLCMCQLEKRHLPSIGTVIPGYVI</sequence>
<organism evidence="1 2">
    <name type="scientific">Mycena albidolilacea</name>
    <dbReference type="NCBI Taxonomy" id="1033008"/>
    <lineage>
        <taxon>Eukaryota</taxon>
        <taxon>Fungi</taxon>
        <taxon>Dikarya</taxon>
        <taxon>Basidiomycota</taxon>
        <taxon>Agaricomycotina</taxon>
        <taxon>Agaricomycetes</taxon>
        <taxon>Agaricomycetidae</taxon>
        <taxon>Agaricales</taxon>
        <taxon>Marasmiineae</taxon>
        <taxon>Mycenaceae</taxon>
        <taxon>Mycena</taxon>
    </lineage>
</organism>